<keyword evidence="1" id="KW-1133">Transmembrane helix</keyword>
<dbReference type="EMBL" id="CAXLJM020000008">
    <property type="protein sequence ID" value="CAL8075311.1"/>
    <property type="molecule type" value="Genomic_DNA"/>
</dbReference>
<keyword evidence="3" id="KW-1185">Reference proteome</keyword>
<sequence>MGDDFLCQLPKYGMKHSKKIVCMKKLVGGATVEELQNVCPVVCHSDTEPSITLVAPRQYVMTNLGENKGVIQCPDQSYPLVGPKIGAISASIPCECSLIIDSVRKDEDAFPCVIPYLKAVSWNHTLPAVFTTRYPNVKVAANQPILLPINHDLESVMDVNVDIFDTKAAEEQTKRDLEELENPIWITRQFDESHVFLYCWIACITVLIIYIFIFYKPIVPKYPTIALSALLPTTEASKNLENEKTCTLPVHLEVLLWIYLTWTIIFTIPHLIVFIQRQWDQYTLRKNMAFQLNSISRQQQSNTCGRTNQKIEEIESKIHENKVAEGTSYTRDDITRSCIPLTGNMRLSSMHSGL</sequence>
<protein>
    <submittedName>
        <fullName evidence="2">Uncharacterized protein</fullName>
    </submittedName>
</protein>
<evidence type="ECO:0000256" key="1">
    <source>
        <dbReference type="SAM" id="Phobius"/>
    </source>
</evidence>
<dbReference type="Proteomes" id="UP001642540">
    <property type="component" value="Unassembled WGS sequence"/>
</dbReference>
<accession>A0ABP1PS42</accession>
<evidence type="ECO:0000313" key="3">
    <source>
        <dbReference type="Proteomes" id="UP001642540"/>
    </source>
</evidence>
<keyword evidence="1" id="KW-0812">Transmembrane</keyword>
<reference evidence="2 3" key="1">
    <citation type="submission" date="2024-08" db="EMBL/GenBank/DDBJ databases">
        <authorList>
            <person name="Cucini C."/>
            <person name="Frati F."/>
        </authorList>
    </citation>
    <scope>NUCLEOTIDE SEQUENCE [LARGE SCALE GENOMIC DNA]</scope>
</reference>
<proteinExistence type="predicted"/>
<evidence type="ECO:0000313" key="2">
    <source>
        <dbReference type="EMBL" id="CAL8075311.1"/>
    </source>
</evidence>
<organism evidence="2 3">
    <name type="scientific">Orchesella dallaii</name>
    <dbReference type="NCBI Taxonomy" id="48710"/>
    <lineage>
        <taxon>Eukaryota</taxon>
        <taxon>Metazoa</taxon>
        <taxon>Ecdysozoa</taxon>
        <taxon>Arthropoda</taxon>
        <taxon>Hexapoda</taxon>
        <taxon>Collembola</taxon>
        <taxon>Entomobryomorpha</taxon>
        <taxon>Entomobryoidea</taxon>
        <taxon>Orchesellidae</taxon>
        <taxon>Orchesellinae</taxon>
        <taxon>Orchesella</taxon>
    </lineage>
</organism>
<gene>
    <name evidence="2" type="ORF">ODALV1_LOCUS3132</name>
</gene>
<keyword evidence="1" id="KW-0472">Membrane</keyword>
<feature type="transmembrane region" description="Helical" evidence="1">
    <location>
        <begin position="195"/>
        <end position="215"/>
    </location>
</feature>
<name>A0ABP1PS42_9HEXA</name>
<feature type="transmembrane region" description="Helical" evidence="1">
    <location>
        <begin position="254"/>
        <end position="275"/>
    </location>
</feature>
<comment type="caution">
    <text evidence="2">The sequence shown here is derived from an EMBL/GenBank/DDBJ whole genome shotgun (WGS) entry which is preliminary data.</text>
</comment>